<keyword evidence="2" id="KW-1185">Reference proteome</keyword>
<reference evidence="1 2" key="1">
    <citation type="submission" date="2015-10" db="EMBL/GenBank/DDBJ databases">
        <title>Chryseobacterium aquaticum genome.</title>
        <authorList>
            <person name="Newman J.D."/>
            <person name="Ferguson M.B."/>
            <person name="Miller J.R."/>
        </authorList>
    </citation>
    <scope>NUCLEOTIDE SEQUENCE [LARGE SCALE GENOMIC DNA]</scope>
    <source>
        <strain evidence="1 2">KCTC 12483</strain>
    </source>
</reference>
<dbReference type="OrthoDB" id="773198at2"/>
<dbReference type="Proteomes" id="UP000051682">
    <property type="component" value="Unassembled WGS sequence"/>
</dbReference>
<protein>
    <submittedName>
        <fullName evidence="1">Uncharacterized protein</fullName>
    </submittedName>
</protein>
<dbReference type="RefSeq" id="WP_056015614.1">
    <property type="nucleotide sequence ID" value="NZ_LLYZ01000007.1"/>
</dbReference>
<organism evidence="1 2">
    <name type="scientific">Chryseobacterium aquaticum</name>
    <dbReference type="NCBI Taxonomy" id="452084"/>
    <lineage>
        <taxon>Bacteria</taxon>
        <taxon>Pseudomonadati</taxon>
        <taxon>Bacteroidota</taxon>
        <taxon>Flavobacteriia</taxon>
        <taxon>Flavobacteriales</taxon>
        <taxon>Weeksellaceae</taxon>
        <taxon>Chryseobacterium group</taxon>
        <taxon>Chryseobacterium</taxon>
    </lineage>
</organism>
<evidence type="ECO:0000313" key="1">
    <source>
        <dbReference type="EMBL" id="KQK25138.1"/>
    </source>
</evidence>
<dbReference type="EMBL" id="LLYZ01000007">
    <property type="protein sequence ID" value="KQK25138.1"/>
    <property type="molecule type" value="Genomic_DNA"/>
</dbReference>
<comment type="caution">
    <text evidence="1">The sequence shown here is derived from an EMBL/GenBank/DDBJ whole genome shotgun (WGS) entry which is preliminary data.</text>
</comment>
<gene>
    <name evidence="1" type="ORF">AR438_12585</name>
</gene>
<dbReference type="STRING" id="452084.AR438_12585"/>
<dbReference type="AlphaFoldDB" id="A0A0Q3SIW0"/>
<sequence length="79" mass="9549">MDLQTRKLNLITYLAQLQDEIFFEKIENYILTKFEKEDHSEFIPFTVEALIERIEKSEEDFKNGNFKTQEDLENQSANW</sequence>
<accession>A0A0Q3SIW0</accession>
<proteinExistence type="predicted"/>
<name>A0A0Q3SIW0_9FLAO</name>
<evidence type="ECO:0000313" key="2">
    <source>
        <dbReference type="Proteomes" id="UP000051682"/>
    </source>
</evidence>